<reference evidence="3 4" key="1">
    <citation type="submission" date="2019-02" db="EMBL/GenBank/DDBJ databases">
        <title>Deep-cultivation of Planctomycetes and their phenomic and genomic characterization uncovers novel biology.</title>
        <authorList>
            <person name="Wiegand S."/>
            <person name="Jogler M."/>
            <person name="Boedeker C."/>
            <person name="Pinto D."/>
            <person name="Vollmers J."/>
            <person name="Rivas-Marin E."/>
            <person name="Kohn T."/>
            <person name="Peeters S.H."/>
            <person name="Heuer A."/>
            <person name="Rast P."/>
            <person name="Oberbeckmann S."/>
            <person name="Bunk B."/>
            <person name="Jeske O."/>
            <person name="Meyerdierks A."/>
            <person name="Storesund J.E."/>
            <person name="Kallscheuer N."/>
            <person name="Luecker S."/>
            <person name="Lage O.M."/>
            <person name="Pohl T."/>
            <person name="Merkel B.J."/>
            <person name="Hornburger P."/>
            <person name="Mueller R.-W."/>
            <person name="Bruemmer F."/>
            <person name="Labrenz M."/>
            <person name="Spormann A.M."/>
            <person name="Op den Camp H."/>
            <person name="Overmann J."/>
            <person name="Amann R."/>
            <person name="Jetten M.S.M."/>
            <person name="Mascher T."/>
            <person name="Medema M.H."/>
            <person name="Devos D.P."/>
            <person name="Kaster A.-K."/>
            <person name="Ovreas L."/>
            <person name="Rohde M."/>
            <person name="Galperin M.Y."/>
            <person name="Jogler C."/>
        </authorList>
    </citation>
    <scope>NUCLEOTIDE SEQUENCE [LARGE SCALE GENOMIC DNA]</scope>
    <source>
        <strain evidence="3 4">K23_9</strain>
    </source>
</reference>
<keyword evidence="2" id="KW-0472">Membrane</keyword>
<dbReference type="RefSeq" id="WP_145417728.1">
    <property type="nucleotide sequence ID" value="NZ_CP036526.1"/>
</dbReference>
<dbReference type="OrthoDB" id="266384at2"/>
<feature type="transmembrane region" description="Helical" evidence="2">
    <location>
        <begin position="215"/>
        <end position="234"/>
    </location>
</feature>
<keyword evidence="2" id="KW-0812">Transmembrane</keyword>
<evidence type="ECO:0000256" key="1">
    <source>
        <dbReference type="SAM" id="MobiDB-lite"/>
    </source>
</evidence>
<evidence type="ECO:0000256" key="2">
    <source>
        <dbReference type="SAM" id="Phobius"/>
    </source>
</evidence>
<dbReference type="Proteomes" id="UP000319817">
    <property type="component" value="Chromosome"/>
</dbReference>
<gene>
    <name evidence="3" type="ORF">K239x_21750</name>
</gene>
<feature type="region of interest" description="Disordered" evidence="1">
    <location>
        <begin position="301"/>
        <end position="363"/>
    </location>
</feature>
<keyword evidence="4" id="KW-1185">Reference proteome</keyword>
<feature type="transmembrane region" description="Helical" evidence="2">
    <location>
        <begin position="32"/>
        <end position="57"/>
    </location>
</feature>
<dbReference type="EMBL" id="CP036526">
    <property type="protein sequence ID" value="QDT10219.1"/>
    <property type="molecule type" value="Genomic_DNA"/>
</dbReference>
<organism evidence="3 4">
    <name type="scientific">Stieleria marina</name>
    <dbReference type="NCBI Taxonomy" id="1930275"/>
    <lineage>
        <taxon>Bacteria</taxon>
        <taxon>Pseudomonadati</taxon>
        <taxon>Planctomycetota</taxon>
        <taxon>Planctomycetia</taxon>
        <taxon>Pirellulales</taxon>
        <taxon>Pirellulaceae</taxon>
        <taxon>Stieleria</taxon>
    </lineage>
</organism>
<feature type="compositionally biased region" description="Low complexity" evidence="1">
    <location>
        <begin position="331"/>
        <end position="350"/>
    </location>
</feature>
<evidence type="ECO:0008006" key="5">
    <source>
        <dbReference type="Google" id="ProtNLM"/>
    </source>
</evidence>
<dbReference type="AlphaFoldDB" id="A0A517NSX9"/>
<accession>A0A517NSX9</accession>
<feature type="transmembrane region" description="Helical" evidence="2">
    <location>
        <begin position="121"/>
        <end position="145"/>
    </location>
</feature>
<evidence type="ECO:0000313" key="3">
    <source>
        <dbReference type="EMBL" id="QDT10219.1"/>
    </source>
</evidence>
<feature type="transmembrane region" description="Helical" evidence="2">
    <location>
        <begin position="77"/>
        <end position="100"/>
    </location>
</feature>
<sequence>MQLDKTHVVVRVRTLSEIGDLAMVMIRRYPSALLIGFLVGAVPWIIANAALLSWIPIREAQYGLGDDEAAQEVFRYASWMLLLIVLQTPIAGIFTTIYLGQAVFEKRPTWSSVFQEGRRQFWRWFWVLGIKRLVLPTMALLAFRYGTYFDPFADVVLPVTIVIVVVLVRASRPFVPEILLLEQCPIRSKDSRVITASRRSKSLHSPMNSELSGRFIAVSFISCWLFASVLWSLVWVRGIVTGQWNWGLFVLLVLLPASAWIIGALCTLIRLLNYLDTRIRLEGWEVELAVRAEAIRQFGDDAGSLKPRTTESRQTKPLSTKSRPNKSRSKPATSNSGPNPNPAANPTSAPQENPRPSVHGAGK</sequence>
<protein>
    <recommendedName>
        <fullName evidence="5">Glycerophosphoryl diester phosphodiesterase membrane domain-containing protein</fullName>
    </recommendedName>
</protein>
<evidence type="ECO:0000313" key="4">
    <source>
        <dbReference type="Proteomes" id="UP000319817"/>
    </source>
</evidence>
<keyword evidence="2" id="KW-1133">Transmembrane helix</keyword>
<proteinExistence type="predicted"/>
<feature type="transmembrane region" description="Helical" evidence="2">
    <location>
        <begin position="151"/>
        <end position="170"/>
    </location>
</feature>
<feature type="transmembrane region" description="Helical" evidence="2">
    <location>
        <begin position="246"/>
        <end position="272"/>
    </location>
</feature>
<name>A0A517NSX9_9BACT</name>